<organism evidence="1 2">
    <name type="scientific">Caligus rogercresseyi</name>
    <name type="common">Sea louse</name>
    <dbReference type="NCBI Taxonomy" id="217165"/>
    <lineage>
        <taxon>Eukaryota</taxon>
        <taxon>Metazoa</taxon>
        <taxon>Ecdysozoa</taxon>
        <taxon>Arthropoda</taxon>
        <taxon>Crustacea</taxon>
        <taxon>Multicrustacea</taxon>
        <taxon>Hexanauplia</taxon>
        <taxon>Copepoda</taxon>
        <taxon>Siphonostomatoida</taxon>
        <taxon>Caligidae</taxon>
        <taxon>Caligus</taxon>
    </lineage>
</organism>
<proteinExistence type="predicted"/>
<dbReference type="EMBL" id="CP045899">
    <property type="protein sequence ID" value="QQP41230.1"/>
    <property type="molecule type" value="Genomic_DNA"/>
</dbReference>
<name>A0A7T8K1A6_CALRO</name>
<sequence>MPPDPRRWTIMGVQVPRDLMGHLRSLPTDHLSFWCSSCCPKSITSVAMSLEAAEVSRS</sequence>
<keyword evidence="2" id="KW-1185">Reference proteome</keyword>
<protein>
    <submittedName>
        <fullName evidence="1">Uncharacterized protein</fullName>
    </submittedName>
</protein>
<evidence type="ECO:0000313" key="2">
    <source>
        <dbReference type="Proteomes" id="UP000595437"/>
    </source>
</evidence>
<reference evidence="2" key="1">
    <citation type="submission" date="2021-01" db="EMBL/GenBank/DDBJ databases">
        <title>Caligus Genome Assembly.</title>
        <authorList>
            <person name="Gallardo-Escarate C."/>
        </authorList>
    </citation>
    <scope>NUCLEOTIDE SEQUENCE [LARGE SCALE GENOMIC DNA]</scope>
</reference>
<accession>A0A7T8K1A6</accession>
<dbReference type="AlphaFoldDB" id="A0A7T8K1A6"/>
<dbReference type="Proteomes" id="UP000595437">
    <property type="component" value="Chromosome 10"/>
</dbReference>
<gene>
    <name evidence="1" type="ORF">FKW44_015531</name>
</gene>
<evidence type="ECO:0000313" key="1">
    <source>
        <dbReference type="EMBL" id="QQP41230.1"/>
    </source>
</evidence>